<organism evidence="4 5">
    <name type="scientific">Pararhizobium mangrovi</name>
    <dbReference type="NCBI Taxonomy" id="2590452"/>
    <lineage>
        <taxon>Bacteria</taxon>
        <taxon>Pseudomonadati</taxon>
        <taxon>Pseudomonadota</taxon>
        <taxon>Alphaproteobacteria</taxon>
        <taxon>Hyphomicrobiales</taxon>
        <taxon>Rhizobiaceae</taxon>
        <taxon>Rhizobium/Agrobacterium group</taxon>
        <taxon>Pararhizobium</taxon>
    </lineage>
</organism>
<dbReference type="InterPro" id="IPR051400">
    <property type="entry name" value="HAD-like_hydrolase"/>
</dbReference>
<keyword evidence="3" id="KW-0460">Magnesium</keyword>
<name>A0A506U6A5_9HYPH</name>
<evidence type="ECO:0000313" key="5">
    <source>
        <dbReference type="Proteomes" id="UP000320314"/>
    </source>
</evidence>
<dbReference type="InterPro" id="IPR036412">
    <property type="entry name" value="HAD-like_sf"/>
</dbReference>
<keyword evidence="1" id="KW-0479">Metal-binding</keyword>
<dbReference type="Gene3D" id="1.10.150.520">
    <property type="match status" value="1"/>
</dbReference>
<dbReference type="AlphaFoldDB" id="A0A506U6A5"/>
<dbReference type="GO" id="GO:0016791">
    <property type="term" value="F:phosphatase activity"/>
    <property type="evidence" value="ECO:0007669"/>
    <property type="project" value="TreeGrafter"/>
</dbReference>
<dbReference type="EMBL" id="VHLH01000013">
    <property type="protein sequence ID" value="TPW29018.1"/>
    <property type="molecule type" value="Genomic_DNA"/>
</dbReference>
<evidence type="ECO:0000256" key="2">
    <source>
        <dbReference type="ARBA" id="ARBA00022801"/>
    </source>
</evidence>
<gene>
    <name evidence="4" type="ORF">FJU11_08550</name>
</gene>
<dbReference type="Pfam" id="PF00702">
    <property type="entry name" value="Hydrolase"/>
    <property type="match status" value="1"/>
</dbReference>
<dbReference type="SUPFAM" id="SSF56784">
    <property type="entry name" value="HAD-like"/>
    <property type="match status" value="1"/>
</dbReference>
<evidence type="ECO:0000256" key="1">
    <source>
        <dbReference type="ARBA" id="ARBA00022723"/>
    </source>
</evidence>
<dbReference type="InterPro" id="IPR023214">
    <property type="entry name" value="HAD_sf"/>
</dbReference>
<accession>A0A506U6A5</accession>
<dbReference type="GO" id="GO:0046872">
    <property type="term" value="F:metal ion binding"/>
    <property type="evidence" value="ECO:0007669"/>
    <property type="project" value="UniProtKB-KW"/>
</dbReference>
<protein>
    <submittedName>
        <fullName evidence="4">HAD family hydrolase</fullName>
    </submittedName>
</protein>
<evidence type="ECO:0000256" key="3">
    <source>
        <dbReference type="ARBA" id="ARBA00022842"/>
    </source>
</evidence>
<proteinExistence type="predicted"/>
<evidence type="ECO:0000313" key="4">
    <source>
        <dbReference type="EMBL" id="TPW29018.1"/>
    </source>
</evidence>
<dbReference type="PANTHER" id="PTHR46470">
    <property type="entry name" value="N-ACYLNEURAMINATE-9-PHOSPHATASE"/>
    <property type="match status" value="1"/>
</dbReference>
<sequence length="274" mass="30380">MSSDRMVIAFDLDDTLYLERDFAFSGFKAGEAFLFRRLGVGGLAAHCEHLFDCADRSRIFDVALVRLGLPADPELVAALVNVYRTHAPAISLAPDARRFFQNRHPRLRTALITDGPATTQAAKIDRLGLDGIIDRIILTDLLGPGREKPHPAAYALVEEWAGPGAGRLVYVADNPLKDFVTAKARGWWTIGIERRGRVHMVEPPDTAHAPHSFIQDLDDLNHAIGDLSRRHRYAARGTAPAPVRTQRPGTHQRLESVRKADTIENLLPPIRRNG</sequence>
<dbReference type="RefSeq" id="WP_141166620.1">
    <property type="nucleotide sequence ID" value="NZ_VHLH01000013.1"/>
</dbReference>
<keyword evidence="5" id="KW-1185">Reference proteome</keyword>
<reference evidence="4 5" key="1">
    <citation type="submission" date="2019-06" db="EMBL/GenBank/DDBJ databases">
        <authorList>
            <person name="Li M."/>
        </authorList>
    </citation>
    <scope>NUCLEOTIDE SEQUENCE [LARGE SCALE GENOMIC DNA]</scope>
    <source>
        <strain evidence="4 5">BGMRC6574</strain>
    </source>
</reference>
<keyword evidence="2 4" id="KW-0378">Hydrolase</keyword>
<dbReference type="OrthoDB" id="148966at2"/>
<dbReference type="PANTHER" id="PTHR46470:SF2">
    <property type="entry name" value="GLYCERALDEHYDE 3-PHOSPHATE PHOSPHATASE"/>
    <property type="match status" value="1"/>
</dbReference>
<comment type="caution">
    <text evidence="4">The sequence shown here is derived from an EMBL/GenBank/DDBJ whole genome shotgun (WGS) entry which is preliminary data.</text>
</comment>
<dbReference type="Proteomes" id="UP000320314">
    <property type="component" value="Unassembled WGS sequence"/>
</dbReference>
<dbReference type="Gene3D" id="3.40.50.1000">
    <property type="entry name" value="HAD superfamily/HAD-like"/>
    <property type="match status" value="1"/>
</dbReference>